<protein>
    <submittedName>
        <fullName evidence="3">Pro-kumamolisin, activation domain</fullName>
    </submittedName>
</protein>
<feature type="signal peptide" evidence="1">
    <location>
        <begin position="1"/>
        <end position="30"/>
    </location>
</feature>
<dbReference type="GO" id="GO:0006508">
    <property type="term" value="P:proteolysis"/>
    <property type="evidence" value="ECO:0007669"/>
    <property type="project" value="InterPro"/>
</dbReference>
<organism evidence="3 4">
    <name type="scientific">Ferrithrix thermotolerans DSM 19514</name>
    <dbReference type="NCBI Taxonomy" id="1121881"/>
    <lineage>
        <taxon>Bacteria</taxon>
        <taxon>Bacillati</taxon>
        <taxon>Actinomycetota</taxon>
        <taxon>Acidimicrobiia</taxon>
        <taxon>Acidimicrobiales</taxon>
        <taxon>Acidimicrobiaceae</taxon>
        <taxon>Ferrithrix</taxon>
    </lineage>
</organism>
<dbReference type="InterPro" id="IPR050819">
    <property type="entry name" value="Tripeptidyl-peptidase_I"/>
</dbReference>
<dbReference type="SUPFAM" id="SSF52743">
    <property type="entry name" value="Subtilisin-like"/>
    <property type="match status" value="1"/>
</dbReference>
<dbReference type="PANTHER" id="PTHR14218">
    <property type="entry name" value="PROTEASE S8 TRIPEPTIDYL PEPTIDASE I CLN2"/>
    <property type="match status" value="1"/>
</dbReference>
<sequence>MKKLKLKASRSKITTKLGVGLALGSMVALGATSAAPLTESALASSSLQSVPQGIGAAVIANATPVGQTSSAQLMTVSFILKANNLSMLENQVSNGWTGPYLKVWQFAQMYGQSMSYIDMLKHYLGTYGIYSHAYPDRLVVVAEGTALQFDHALSVLLDNFNLKTPSATLTGSSTTRTYYGSKTNPMMPGNLASNIVAILGLTNYQPFVSQALPAVGAQSTSETQAQPNTATPGLSINLGPNEHLPSFFVSHYNLTPLQQDGALGQGQTVGIVTLASVDPSVPETFWRATGIPASPSRIQLENVNGGAGPVSLNAGSDETTLDVEQSGSIAPDATVRVYQAPNTDYGFVDAFFKAASQDAAGSISASWGESETAIQASVNAYQESSGYAAAFNEAYLESAAQGQSTFVS</sequence>
<proteinExistence type="predicted"/>
<dbReference type="PANTHER" id="PTHR14218:SF15">
    <property type="entry name" value="TRIPEPTIDYL-PEPTIDASE 1"/>
    <property type="match status" value="1"/>
</dbReference>
<accession>A0A1M4Y089</accession>
<gene>
    <name evidence="3" type="ORF">SAMN02745225_02189</name>
</gene>
<dbReference type="Gene3D" id="3.40.50.200">
    <property type="entry name" value="Peptidase S8/S53 domain"/>
    <property type="match status" value="1"/>
</dbReference>
<feature type="domain" description="Peptidase S53 activation" evidence="2">
    <location>
        <begin position="59"/>
        <end position="204"/>
    </location>
</feature>
<keyword evidence="4" id="KW-1185">Reference proteome</keyword>
<dbReference type="InterPro" id="IPR036852">
    <property type="entry name" value="Peptidase_S8/S53_dom_sf"/>
</dbReference>
<dbReference type="Proteomes" id="UP000184295">
    <property type="component" value="Unassembled WGS sequence"/>
</dbReference>
<dbReference type="Pfam" id="PF09286">
    <property type="entry name" value="Pro-kuma_activ"/>
    <property type="match status" value="1"/>
</dbReference>
<evidence type="ECO:0000259" key="2">
    <source>
        <dbReference type="SMART" id="SM00944"/>
    </source>
</evidence>
<dbReference type="SMART" id="SM00944">
    <property type="entry name" value="Pro-kuma_activ"/>
    <property type="match status" value="1"/>
</dbReference>
<evidence type="ECO:0000313" key="3">
    <source>
        <dbReference type="EMBL" id="SHE99006.1"/>
    </source>
</evidence>
<name>A0A1M4Y089_9ACTN</name>
<dbReference type="InterPro" id="IPR015366">
    <property type="entry name" value="S53_propep"/>
</dbReference>
<reference evidence="4" key="1">
    <citation type="submission" date="2016-11" db="EMBL/GenBank/DDBJ databases">
        <authorList>
            <person name="Varghese N."/>
            <person name="Submissions S."/>
        </authorList>
    </citation>
    <scope>NUCLEOTIDE SEQUENCE [LARGE SCALE GENOMIC DNA]</scope>
    <source>
        <strain evidence="4">DSM 19514</strain>
    </source>
</reference>
<feature type="chain" id="PRO_5039520876" evidence="1">
    <location>
        <begin position="31"/>
        <end position="408"/>
    </location>
</feature>
<dbReference type="GO" id="GO:0008240">
    <property type="term" value="F:tripeptidyl-peptidase activity"/>
    <property type="evidence" value="ECO:0007669"/>
    <property type="project" value="TreeGrafter"/>
</dbReference>
<dbReference type="AlphaFoldDB" id="A0A1M4Y089"/>
<evidence type="ECO:0000256" key="1">
    <source>
        <dbReference type="SAM" id="SignalP"/>
    </source>
</evidence>
<dbReference type="STRING" id="1121881.SAMN02745225_02189"/>
<keyword evidence="1" id="KW-0732">Signal</keyword>
<dbReference type="SUPFAM" id="SSF54897">
    <property type="entry name" value="Protease propeptides/inhibitors"/>
    <property type="match status" value="1"/>
</dbReference>
<dbReference type="GO" id="GO:0004252">
    <property type="term" value="F:serine-type endopeptidase activity"/>
    <property type="evidence" value="ECO:0007669"/>
    <property type="project" value="InterPro"/>
</dbReference>
<evidence type="ECO:0000313" key="4">
    <source>
        <dbReference type="Proteomes" id="UP000184295"/>
    </source>
</evidence>
<dbReference type="EMBL" id="FQUL01000050">
    <property type="protein sequence ID" value="SHE99006.1"/>
    <property type="molecule type" value="Genomic_DNA"/>
</dbReference>
<feature type="non-terminal residue" evidence="3">
    <location>
        <position position="408"/>
    </location>
</feature>